<evidence type="ECO:0000313" key="3">
    <source>
        <dbReference type="EMBL" id="TWU62800.1"/>
    </source>
</evidence>
<evidence type="ECO:0000256" key="1">
    <source>
        <dbReference type="SAM" id="MobiDB-lite"/>
    </source>
</evidence>
<organism evidence="3 4">
    <name type="scientific">Crateriforma conspicua</name>
    <dbReference type="NCBI Taxonomy" id="2527996"/>
    <lineage>
        <taxon>Bacteria</taxon>
        <taxon>Pseudomonadati</taxon>
        <taxon>Planctomycetota</taxon>
        <taxon>Planctomycetia</taxon>
        <taxon>Planctomycetales</taxon>
        <taxon>Planctomycetaceae</taxon>
        <taxon>Crateriforma</taxon>
    </lineage>
</organism>
<accession>A0A5C6FKZ0</accession>
<dbReference type="GO" id="GO:0000272">
    <property type="term" value="P:polysaccharide catabolic process"/>
    <property type="evidence" value="ECO:0007669"/>
    <property type="project" value="InterPro"/>
</dbReference>
<dbReference type="Gene3D" id="2.60.40.10">
    <property type="entry name" value="Immunoglobulins"/>
    <property type="match status" value="2"/>
</dbReference>
<dbReference type="SUPFAM" id="SSF117074">
    <property type="entry name" value="Hypothetical protein PA1324"/>
    <property type="match status" value="1"/>
</dbReference>
<dbReference type="InterPro" id="IPR002105">
    <property type="entry name" value="Dockerin_1_rpt"/>
</dbReference>
<dbReference type="Gene3D" id="2.60.120.380">
    <property type="match status" value="1"/>
</dbReference>
<feature type="domain" description="GEVED" evidence="2">
    <location>
        <begin position="776"/>
        <end position="850"/>
    </location>
</feature>
<evidence type="ECO:0000313" key="4">
    <source>
        <dbReference type="Proteomes" id="UP000316476"/>
    </source>
</evidence>
<evidence type="ECO:0000259" key="2">
    <source>
        <dbReference type="Pfam" id="PF20009"/>
    </source>
</evidence>
<comment type="caution">
    <text evidence="3">The sequence shown here is derived from an EMBL/GenBank/DDBJ whole genome shotgun (WGS) entry which is preliminary data.</text>
</comment>
<dbReference type="InterPro" id="IPR036439">
    <property type="entry name" value="Dockerin_dom_sf"/>
</dbReference>
<dbReference type="Pfam" id="PF00404">
    <property type="entry name" value="Dockerin_1"/>
    <property type="match status" value="1"/>
</dbReference>
<dbReference type="EMBL" id="SJPZ01000002">
    <property type="protein sequence ID" value="TWU62800.1"/>
    <property type="molecule type" value="Genomic_DNA"/>
</dbReference>
<name>A0A5C6FKZ0_9PLAN</name>
<dbReference type="SUPFAM" id="SSF63446">
    <property type="entry name" value="Type I dockerin domain"/>
    <property type="match status" value="1"/>
</dbReference>
<dbReference type="NCBIfam" id="NF012211">
    <property type="entry name" value="tand_rpt_95"/>
    <property type="match status" value="1"/>
</dbReference>
<dbReference type="GO" id="GO:0004553">
    <property type="term" value="F:hydrolase activity, hydrolyzing O-glycosyl compounds"/>
    <property type="evidence" value="ECO:0007669"/>
    <property type="project" value="InterPro"/>
</dbReference>
<proteinExistence type="predicted"/>
<dbReference type="OrthoDB" id="227529at2"/>
<feature type="region of interest" description="Disordered" evidence="1">
    <location>
        <begin position="1645"/>
        <end position="1677"/>
    </location>
</feature>
<dbReference type="Pfam" id="PF17963">
    <property type="entry name" value="Big_9"/>
    <property type="match status" value="3"/>
</dbReference>
<dbReference type="InterPro" id="IPR045474">
    <property type="entry name" value="GEVED"/>
</dbReference>
<dbReference type="SUPFAM" id="SSF55486">
    <property type="entry name" value="Metalloproteases ('zincins'), catalytic domain"/>
    <property type="match status" value="1"/>
</dbReference>
<feature type="region of interest" description="Disordered" evidence="1">
    <location>
        <begin position="1"/>
        <end position="33"/>
    </location>
</feature>
<gene>
    <name evidence="3" type="ORF">V7x_45360</name>
</gene>
<dbReference type="Gene3D" id="2.60.40.3440">
    <property type="match status" value="2"/>
</dbReference>
<reference evidence="3 4" key="1">
    <citation type="submission" date="2019-02" db="EMBL/GenBank/DDBJ databases">
        <title>Deep-cultivation of Planctomycetes and their phenomic and genomic characterization uncovers novel biology.</title>
        <authorList>
            <person name="Wiegand S."/>
            <person name="Jogler M."/>
            <person name="Boedeker C."/>
            <person name="Pinto D."/>
            <person name="Vollmers J."/>
            <person name="Rivas-Marin E."/>
            <person name="Kohn T."/>
            <person name="Peeters S.H."/>
            <person name="Heuer A."/>
            <person name="Rast P."/>
            <person name="Oberbeckmann S."/>
            <person name="Bunk B."/>
            <person name="Jeske O."/>
            <person name="Meyerdierks A."/>
            <person name="Storesund J.E."/>
            <person name="Kallscheuer N."/>
            <person name="Luecker S."/>
            <person name="Lage O.M."/>
            <person name="Pohl T."/>
            <person name="Merkel B.J."/>
            <person name="Hornburger P."/>
            <person name="Mueller R.-W."/>
            <person name="Bruemmer F."/>
            <person name="Labrenz M."/>
            <person name="Spormann A.M."/>
            <person name="Op Den Camp H."/>
            <person name="Overmann J."/>
            <person name="Amann R."/>
            <person name="Jetten M.S.M."/>
            <person name="Mascher T."/>
            <person name="Medema M.H."/>
            <person name="Devos D.P."/>
            <person name="Kaster A.-K."/>
            <person name="Ovreas L."/>
            <person name="Rohde M."/>
            <person name="Galperin M.Y."/>
            <person name="Jogler C."/>
        </authorList>
    </citation>
    <scope>NUCLEOTIDE SEQUENCE [LARGE SCALE GENOMIC DNA]</scope>
    <source>
        <strain evidence="3 4">V7</strain>
    </source>
</reference>
<dbReference type="RefSeq" id="WP_146415533.1">
    <property type="nucleotide sequence ID" value="NZ_SJPZ01000002.1"/>
</dbReference>
<dbReference type="Gene3D" id="1.10.1330.10">
    <property type="entry name" value="Dockerin domain"/>
    <property type="match status" value="1"/>
</dbReference>
<dbReference type="InterPro" id="IPR013783">
    <property type="entry name" value="Ig-like_fold"/>
</dbReference>
<dbReference type="Pfam" id="PF20009">
    <property type="entry name" value="GEVED"/>
    <property type="match status" value="1"/>
</dbReference>
<feature type="compositionally biased region" description="Basic residues" evidence="1">
    <location>
        <begin position="17"/>
        <end position="26"/>
    </location>
</feature>
<sequence length="1689" mass="176374">MIKRSDSKMLSDNTSRRINKKRRRAKATGSQASVRSRRLLMEGLEQRQLLAAEVVDIPTVDPALFAPQTPMNVGTVPAFTVNEPEHLGGASNDSFASATLLPLGTLPGQEPVIDVQGSLPVSATVQGNTTTDIDFYAVDLRAGDILDISVLGAAGRFNVFYDNGALWFGSTTQRLGGPDNSPLMTQGNAVAAQVVPEDGRYYIQISPSSTMSSYDAGLRVHRPISESLPVGAQQILYLDFNGGYFPGTMFGLGTPNLIDLPGLPESAPLLNIDIRDIDSQNELIDGVLAEVERGLGTIATNGGNGDFNETGVPGQYAVTVLNSRDHADPGFDNPLVTRIIVGGDSTSSGFATIGLAQYADVGNFDLSDTGFVLLDQIYAAATAFTVAPTASELDVVAQYLGFVVTHEAGHLFGLEHTNGDNLIGSISDEGPGSFSAEVATGVGPDQIYGTIDDTTFGFVTDQFSTTEGILIGYQRSAEALAHTVVTGTQGGSITGTVYNDQNRNGSLNNEPGIGGVPVFADIDGDGERDELEPLTVTAADGTYSLFVSPGTYNVTALIPDTLAPITSPAQSISVSLNQSVAGVNFGAVPVGESFTGRVFYDDNGNGQLDDGERAFPGVYVYADLDGDDRPDLGEPHAKSGADGTYTLNFPAAGTYTVRAVAEPGLELTYPADGEHEVTFNGLVTNGSNFDFGYRQSLDYSDAAASYGTAAHGLISGMNLGDLVDRDFSVFQTALANGDDLDGADDEDGVTLNGPISPGNQASITVDVTNTTGLAGYLHAWVDLNQDGDFADANEKIVNGVQLADGAHTLTFDVPSSIAVGSTTARFRYATEPTLGPTGTSAGGEVEDYVFDVIQTSGVAVDDAFNVPRNSNAFPLDVLANDFQTASNPLQIVNINTAGTQGTVVVAGDGQSIFYSPQNGFLGQEEFTYTVRDSFGNMETANVTVNVTFQSDVPIAVDDTFEVPQNSSDRPLNVLANDLASTAGGLTITGVTPGSAGGIVSIISGGLSIRYTPQPGFAGTEEFTYTVQDPAGNLSSATVTVNSMPGALNDDVVDFTLVTSGLNGDPITDIQVGEEFNLTVFVEDLTNPVAGDPEGLASAFLDVLYNDQLVSVIEEAGIIYGRPIFSNPNGTGSFTQGDFDTPGLMNEIGAVQTDLNLQTHDEAVPLFTVRLKAVAPGVADFVANPADELTSETVLVFSDTAVPVRQQRLGSTSLNIVSDGQPFATAVDDAFLAQLNDQGGIQIAKDSIGADIVAGATNRLNVLANDSFGSTDSLQELTIEAAPGQGIVSINDNGTPDDLTDDYILYTSNTNASGFDSFVYGFVAGDGVRSTARVDLTVGTINANDLLVGVDLAIVDIDGNPIASDESVEVGDVFGVQIDVDDLRSALDSTFVFSAYTDLLYSQQLVTPATDPADFAGQTDIDFRLGFAVRYGDEDGNPSTGFSSTAATGFIDRPGVIDEFGTSDQDNNPSPSSFTDPRRLATLFFEATADGTATFTSSPADSFPFSDTLLFRRDNPVPTTQIAFDSTSITIGGGEGESPRQNSTMPVDVNDDGYVTAIDALLVINEISRGSSSAEGESAGLASRYFTDVTGDNRITALDALRVINHLNRTPQGGSAEGEAAPLTTSVVTPASESDNDAVFSELGGSTRVVGGGEANDNPVAVPQLTSDNASDGDDDDDLISVLANDLGQF</sequence>
<protein>
    <submittedName>
        <fullName evidence="3">Dockerin type I repeat protein</fullName>
    </submittedName>
</protein>
<dbReference type="Proteomes" id="UP000316476">
    <property type="component" value="Unassembled WGS sequence"/>
</dbReference>